<organism evidence="3">
    <name type="scientific">marine sediment metagenome</name>
    <dbReference type="NCBI Taxonomy" id="412755"/>
    <lineage>
        <taxon>unclassified sequences</taxon>
        <taxon>metagenomes</taxon>
        <taxon>ecological metagenomes</taxon>
    </lineage>
</organism>
<protein>
    <recommendedName>
        <fullName evidence="2">Myb-like domain-containing protein</fullName>
    </recommendedName>
</protein>
<feature type="domain" description="Myb-like" evidence="2">
    <location>
        <begin position="1"/>
        <end position="35"/>
    </location>
</feature>
<reference evidence="3" key="1">
    <citation type="journal article" date="2014" name="Front. Microbiol.">
        <title>High frequency of phylogenetically diverse reductive dehalogenase-homologous genes in deep subseafloor sedimentary metagenomes.</title>
        <authorList>
            <person name="Kawai M."/>
            <person name="Futagami T."/>
            <person name="Toyoda A."/>
            <person name="Takaki Y."/>
            <person name="Nishi S."/>
            <person name="Hori S."/>
            <person name="Arai W."/>
            <person name="Tsubouchi T."/>
            <person name="Morono Y."/>
            <person name="Uchiyama I."/>
            <person name="Ito T."/>
            <person name="Fujiyama A."/>
            <person name="Inagaki F."/>
            <person name="Takami H."/>
        </authorList>
    </citation>
    <scope>NUCLEOTIDE SEQUENCE</scope>
    <source>
        <strain evidence="3">Expedition CK06-06</strain>
    </source>
</reference>
<gene>
    <name evidence="3" type="ORF">S01H1_13196</name>
</gene>
<dbReference type="InterPro" id="IPR001005">
    <property type="entry name" value="SANT/Myb"/>
</dbReference>
<dbReference type="EMBL" id="BARS01006804">
    <property type="protein sequence ID" value="GAF73953.1"/>
    <property type="molecule type" value="Genomic_DNA"/>
</dbReference>
<accession>X0RYW7</accession>
<dbReference type="PROSITE" id="PS50090">
    <property type="entry name" value="MYB_LIKE"/>
    <property type="match status" value="1"/>
</dbReference>
<name>X0RYW7_9ZZZZ</name>
<dbReference type="AlphaFoldDB" id="X0RYW7"/>
<sequence length="209" mass="24050">MKKARWTTAEDKIIIKSFREDWAWEELFKTLPKRTQAAIIQRSSSLKKDGKIPRSQTRWTSDEEEVIIAAAQTGRTAEDIHNDIPHRTVAAIASCLTKLRKQKRLGKSSKSKTRKSRQSTTAANQKTGEEPLAIGEGYELRGSPENRVLVLRSSTIRDPYDALKEANVDLDIWEIKDFIVNKWDMAAKKKDQESLMVTELWQVKVWLRL</sequence>
<feature type="non-terminal residue" evidence="3">
    <location>
        <position position="209"/>
    </location>
</feature>
<proteinExistence type="predicted"/>
<feature type="compositionally biased region" description="Basic residues" evidence="1">
    <location>
        <begin position="101"/>
        <end position="117"/>
    </location>
</feature>
<feature type="region of interest" description="Disordered" evidence="1">
    <location>
        <begin position="101"/>
        <end position="131"/>
    </location>
</feature>
<evidence type="ECO:0000259" key="2">
    <source>
        <dbReference type="PROSITE" id="PS50090"/>
    </source>
</evidence>
<comment type="caution">
    <text evidence="3">The sequence shown here is derived from an EMBL/GenBank/DDBJ whole genome shotgun (WGS) entry which is preliminary data.</text>
</comment>
<evidence type="ECO:0000313" key="3">
    <source>
        <dbReference type="EMBL" id="GAF73953.1"/>
    </source>
</evidence>
<evidence type="ECO:0000256" key="1">
    <source>
        <dbReference type="SAM" id="MobiDB-lite"/>
    </source>
</evidence>